<reference evidence="1" key="1">
    <citation type="submission" date="2013-08" db="EMBL/GenBank/DDBJ databases">
        <authorList>
            <person name="Mendez C."/>
            <person name="Richter M."/>
            <person name="Ferrer M."/>
            <person name="Sanchez J."/>
        </authorList>
    </citation>
    <scope>NUCLEOTIDE SEQUENCE</scope>
</reference>
<comment type="caution">
    <text evidence="1">The sequence shown here is derived from an EMBL/GenBank/DDBJ whole genome shotgun (WGS) entry which is preliminary data.</text>
</comment>
<reference evidence="1" key="2">
    <citation type="journal article" date="2014" name="ISME J.">
        <title>Microbial stratification in low pH oxic and suboxic macroscopic growths along an acid mine drainage.</title>
        <authorList>
            <person name="Mendez-Garcia C."/>
            <person name="Mesa V."/>
            <person name="Sprenger R.R."/>
            <person name="Richter M."/>
            <person name="Diez M.S."/>
            <person name="Solano J."/>
            <person name="Bargiela R."/>
            <person name="Golyshina O.V."/>
            <person name="Manteca A."/>
            <person name="Ramos J.L."/>
            <person name="Gallego J.R."/>
            <person name="Llorente I."/>
            <person name="Martins Dos Santos V.A."/>
            <person name="Jensen O.N."/>
            <person name="Pelaez A.I."/>
            <person name="Sanchez J."/>
            <person name="Ferrer M."/>
        </authorList>
    </citation>
    <scope>NUCLEOTIDE SEQUENCE</scope>
</reference>
<name>T1A0B9_9ZZZZ</name>
<gene>
    <name evidence="1" type="ORF">B1B_11277</name>
</gene>
<proteinExistence type="predicted"/>
<dbReference type="GO" id="GO:0032259">
    <property type="term" value="P:methylation"/>
    <property type="evidence" value="ECO:0007669"/>
    <property type="project" value="UniProtKB-KW"/>
</dbReference>
<protein>
    <submittedName>
        <fullName evidence="1">Methyltransferase</fullName>
    </submittedName>
</protein>
<keyword evidence="1" id="KW-0808">Transferase</keyword>
<dbReference type="EMBL" id="AUZY01007308">
    <property type="protein sequence ID" value="EQD50327.1"/>
    <property type="molecule type" value="Genomic_DNA"/>
</dbReference>
<sequence>MEGEKEYISLNGRINRFTIYSADLSKCERSAVVLPAARRIEGTADELSYDHAEKPGRFLVMPDPALLMAKLVNSSFDPSVFKVFEKDERRLVLTSDIMPKDPETCESFELISFSSASGIRDELESLKPGKVVPRFSLDPDQYYEYARSLVDPLWVGESVYLFKNGDSIALARKIN</sequence>
<accession>T1A0B9</accession>
<dbReference type="GO" id="GO:0008168">
    <property type="term" value="F:methyltransferase activity"/>
    <property type="evidence" value="ECO:0007669"/>
    <property type="project" value="UniProtKB-KW"/>
</dbReference>
<keyword evidence="1" id="KW-0489">Methyltransferase</keyword>
<dbReference type="AlphaFoldDB" id="T1A0B9"/>
<organism evidence="1">
    <name type="scientific">mine drainage metagenome</name>
    <dbReference type="NCBI Taxonomy" id="410659"/>
    <lineage>
        <taxon>unclassified sequences</taxon>
        <taxon>metagenomes</taxon>
        <taxon>ecological metagenomes</taxon>
    </lineage>
</organism>
<evidence type="ECO:0000313" key="1">
    <source>
        <dbReference type="EMBL" id="EQD50327.1"/>
    </source>
</evidence>